<proteinExistence type="predicted"/>
<evidence type="ECO:0000313" key="2">
    <source>
        <dbReference type="EMBL" id="QBQ99238.1"/>
    </source>
</evidence>
<sequence length="60" mass="6880">MLDIKALEEEAKKEVRDETQSRAKRAVVTKLKQIQTAEQVLVNLRREYDDLMASIADGSF</sequence>
<dbReference type="RefSeq" id="WP_134751808.1">
    <property type="nucleotide sequence ID" value="NZ_CP038149.1"/>
</dbReference>
<evidence type="ECO:0000256" key="1">
    <source>
        <dbReference type="SAM" id="Coils"/>
    </source>
</evidence>
<evidence type="ECO:0000313" key="3">
    <source>
        <dbReference type="Proteomes" id="UP000295727"/>
    </source>
</evidence>
<dbReference type="AlphaFoldDB" id="A0A4P7CTB5"/>
<dbReference type="Proteomes" id="UP000295727">
    <property type="component" value="Chromosome 2"/>
</dbReference>
<reference evidence="2 3" key="1">
    <citation type="submission" date="2019-03" db="EMBL/GenBank/DDBJ databases">
        <title>Paraburkholderia sp. 7MH5, isolated from subtropical forest soil.</title>
        <authorList>
            <person name="Gao Z.-H."/>
            <person name="Qiu L.-H."/>
        </authorList>
    </citation>
    <scope>NUCLEOTIDE SEQUENCE [LARGE SCALE GENOMIC DNA]</scope>
    <source>
        <strain evidence="2 3">7MH5</strain>
    </source>
</reference>
<keyword evidence="1" id="KW-0175">Coiled coil</keyword>
<keyword evidence="3" id="KW-1185">Reference proteome</keyword>
<protein>
    <submittedName>
        <fullName evidence="2">Uncharacterized protein</fullName>
    </submittedName>
</protein>
<feature type="coiled-coil region" evidence="1">
    <location>
        <begin position="27"/>
        <end position="54"/>
    </location>
</feature>
<dbReference type="EMBL" id="CP038149">
    <property type="protein sequence ID" value="QBQ99238.1"/>
    <property type="molecule type" value="Genomic_DNA"/>
</dbReference>
<gene>
    <name evidence="2" type="ORF">E1956_18715</name>
</gene>
<name>A0A4P7CTB5_9BURK</name>
<accession>A0A4P7CTB5</accession>
<dbReference type="KEGG" id="ppai:E1956_18715"/>
<organism evidence="2 3">
    <name type="scientific">Paraburkholderia pallida</name>
    <dbReference type="NCBI Taxonomy" id="2547399"/>
    <lineage>
        <taxon>Bacteria</taxon>
        <taxon>Pseudomonadati</taxon>
        <taxon>Pseudomonadota</taxon>
        <taxon>Betaproteobacteria</taxon>
        <taxon>Burkholderiales</taxon>
        <taxon>Burkholderiaceae</taxon>
        <taxon>Paraburkholderia</taxon>
    </lineage>
</organism>